<accession>E8ZHM8</accession>
<name>E8ZHM8_MYCHL</name>
<organism evidence="2 3">
    <name type="scientific">Mycoplasma haemofelis (strain Langford 1)</name>
    <name type="common">Haemobartonella felis</name>
    <dbReference type="NCBI Taxonomy" id="941640"/>
    <lineage>
        <taxon>Bacteria</taxon>
        <taxon>Bacillati</taxon>
        <taxon>Mycoplasmatota</taxon>
        <taxon>Mollicutes</taxon>
        <taxon>Mycoplasmataceae</taxon>
        <taxon>Mycoplasma</taxon>
    </lineage>
</organism>
<feature type="compositionally biased region" description="Basic and acidic residues" evidence="1">
    <location>
        <begin position="58"/>
        <end position="77"/>
    </location>
</feature>
<dbReference type="AlphaFoldDB" id="E8ZHM8"/>
<keyword evidence="3" id="KW-1185">Reference proteome</keyword>
<dbReference type="Proteomes" id="UP000008637">
    <property type="component" value="Chromosome"/>
</dbReference>
<reference evidence="2 3" key="1">
    <citation type="journal article" date="2011" name="J. Bacteriol.">
        <title>Complete genome sequence of Mycoplasma haemofelis, a hemotropic mycoplasma.</title>
        <authorList>
            <person name="Barker E.N."/>
            <person name="Helps C.R."/>
            <person name="Peters I.R."/>
            <person name="Darby A.C."/>
            <person name="Radford A.D."/>
            <person name="Tasker S."/>
        </authorList>
    </citation>
    <scope>NUCLEOTIDE SEQUENCE [LARGE SCALE GENOMIC DNA]</scope>
    <source>
        <strain evidence="2 3">Langford 1</strain>
    </source>
</reference>
<gene>
    <name evidence="2" type="ordered locus">HF1_06410</name>
</gene>
<proteinExistence type="predicted"/>
<dbReference type="EMBL" id="FR773153">
    <property type="protein sequence ID" value="CBY92649.1"/>
    <property type="molecule type" value="Genomic_DNA"/>
</dbReference>
<dbReference type="HOGENOM" id="CLU_098620_4_0_14"/>
<dbReference type="OrthoDB" id="9829423at2"/>
<evidence type="ECO:0000313" key="3">
    <source>
        <dbReference type="Proteomes" id="UP000008637"/>
    </source>
</evidence>
<dbReference type="KEGG" id="mha:HF1_06410"/>
<evidence type="ECO:0000313" key="2">
    <source>
        <dbReference type="EMBL" id="CBY92649.1"/>
    </source>
</evidence>
<sequence length="219" mass="24351">MSTLLFKSASAAGVVGVSGLGGYGAYKAFSHKTTIKEAILSSKDKDDTYSFLSPDSSSWEKVKEEYEKTTSTDKPTKDGVAIPKGELPQWCASTVDSPFEGKESAKYRSITRWCYLSTNSFEKQAESKNRKLITAASGKPTPAQEWKDAWSKKYKAKKDDSSWKIDDTDVSDLNKDDEAKAATALKNWCDKKKAIFMYSEGARNEFKKFLEFCTDDKGG</sequence>
<evidence type="ECO:0000256" key="1">
    <source>
        <dbReference type="SAM" id="MobiDB-lite"/>
    </source>
</evidence>
<feature type="region of interest" description="Disordered" evidence="1">
    <location>
        <begin position="46"/>
        <end position="82"/>
    </location>
</feature>
<protein>
    <submittedName>
        <fullName evidence="2">Uncharacterized protein</fullName>
    </submittedName>
</protein>